<dbReference type="AlphaFoldDB" id="A0A917VI67"/>
<proteinExistence type="predicted"/>
<sequence>MTEAEALARVEQLINGTVAVLDPKPQLEVVPTSMENSECGSDGDAEGRISVGREYYLRGIPKGRIDSVAQQVKRYWDQQGYRVEGVSKSGRSITARSAPDDFFLALGAAGDDALVIGASSTCVLPN</sequence>
<evidence type="ECO:0000313" key="2">
    <source>
        <dbReference type="Proteomes" id="UP000645217"/>
    </source>
</evidence>
<name>A0A917VI67_9ACTN</name>
<gene>
    <name evidence="1" type="ORF">GCM10007964_24630</name>
</gene>
<organism evidence="1 2">
    <name type="scientific">Sphaerisporangium melleum</name>
    <dbReference type="NCBI Taxonomy" id="321316"/>
    <lineage>
        <taxon>Bacteria</taxon>
        <taxon>Bacillati</taxon>
        <taxon>Actinomycetota</taxon>
        <taxon>Actinomycetes</taxon>
        <taxon>Streptosporangiales</taxon>
        <taxon>Streptosporangiaceae</taxon>
        <taxon>Sphaerisporangium</taxon>
    </lineage>
</organism>
<dbReference type="EMBL" id="BMNT01000011">
    <property type="protein sequence ID" value="GGK81032.1"/>
    <property type="molecule type" value="Genomic_DNA"/>
</dbReference>
<dbReference type="RefSeq" id="WP_203968563.1">
    <property type="nucleotide sequence ID" value="NZ_BMNT01000011.1"/>
</dbReference>
<reference evidence="1" key="2">
    <citation type="submission" date="2020-09" db="EMBL/GenBank/DDBJ databases">
        <authorList>
            <person name="Sun Q."/>
            <person name="Ohkuma M."/>
        </authorList>
    </citation>
    <scope>NUCLEOTIDE SEQUENCE</scope>
    <source>
        <strain evidence="1">JCM 13064</strain>
    </source>
</reference>
<dbReference type="Proteomes" id="UP000645217">
    <property type="component" value="Unassembled WGS sequence"/>
</dbReference>
<protein>
    <submittedName>
        <fullName evidence="1">Uncharacterized protein</fullName>
    </submittedName>
</protein>
<comment type="caution">
    <text evidence="1">The sequence shown here is derived from an EMBL/GenBank/DDBJ whole genome shotgun (WGS) entry which is preliminary data.</text>
</comment>
<keyword evidence="2" id="KW-1185">Reference proteome</keyword>
<accession>A0A917VI67</accession>
<reference evidence="1" key="1">
    <citation type="journal article" date="2014" name="Int. J. Syst. Evol. Microbiol.">
        <title>Complete genome sequence of Corynebacterium casei LMG S-19264T (=DSM 44701T), isolated from a smear-ripened cheese.</title>
        <authorList>
            <consortium name="US DOE Joint Genome Institute (JGI-PGF)"/>
            <person name="Walter F."/>
            <person name="Albersmeier A."/>
            <person name="Kalinowski J."/>
            <person name="Ruckert C."/>
        </authorList>
    </citation>
    <scope>NUCLEOTIDE SEQUENCE</scope>
    <source>
        <strain evidence="1">JCM 13064</strain>
    </source>
</reference>
<evidence type="ECO:0000313" key="1">
    <source>
        <dbReference type="EMBL" id="GGK81032.1"/>
    </source>
</evidence>